<accession>A0A432Z6B2</accession>
<dbReference type="HAMAP" id="MF_00578">
    <property type="entry name" value="Glu_cys_ligase"/>
    <property type="match status" value="1"/>
</dbReference>
<dbReference type="EC" id="6.3.2.2" evidence="8"/>
<evidence type="ECO:0000256" key="5">
    <source>
        <dbReference type="ARBA" id="ARBA00022741"/>
    </source>
</evidence>
<dbReference type="PANTHER" id="PTHR38761:SF1">
    <property type="entry name" value="GLUTAMATE--CYSTEINE LIGASE"/>
    <property type="match status" value="1"/>
</dbReference>
<proteinExistence type="inferred from homology"/>
<evidence type="ECO:0000256" key="4">
    <source>
        <dbReference type="ARBA" id="ARBA00022684"/>
    </source>
</evidence>
<evidence type="ECO:0000256" key="9">
    <source>
        <dbReference type="RuleBase" id="RU004391"/>
    </source>
</evidence>
<evidence type="ECO:0000313" key="12">
    <source>
        <dbReference type="Proteomes" id="UP000288058"/>
    </source>
</evidence>
<dbReference type="UniPathway" id="UPA00142">
    <property type="reaction ID" value="UER00209"/>
</dbReference>
<evidence type="ECO:0000256" key="8">
    <source>
        <dbReference type="HAMAP-Rule" id="MF_00578"/>
    </source>
</evidence>
<comment type="pathway">
    <text evidence="1 8 9">Sulfur metabolism; glutathione biosynthesis; glutathione from L-cysteine and L-glutamate: step 1/2.</text>
</comment>
<keyword evidence="12" id="KW-1185">Reference proteome</keyword>
<dbReference type="Proteomes" id="UP000288058">
    <property type="component" value="Unassembled WGS sequence"/>
</dbReference>
<evidence type="ECO:0000313" key="11">
    <source>
        <dbReference type="EMBL" id="RUO73373.1"/>
    </source>
</evidence>
<dbReference type="AlphaFoldDB" id="A0A432Z6B2"/>
<evidence type="ECO:0000259" key="10">
    <source>
        <dbReference type="Pfam" id="PF04262"/>
    </source>
</evidence>
<keyword evidence="6 8" id="KW-0067">ATP-binding</keyword>
<organism evidence="11 12">
    <name type="scientific">Idiomarina ramblicola</name>
    <dbReference type="NCBI Taxonomy" id="263724"/>
    <lineage>
        <taxon>Bacteria</taxon>
        <taxon>Pseudomonadati</taxon>
        <taxon>Pseudomonadota</taxon>
        <taxon>Gammaproteobacteria</taxon>
        <taxon>Alteromonadales</taxon>
        <taxon>Idiomarinaceae</taxon>
        <taxon>Idiomarina</taxon>
    </lineage>
</organism>
<dbReference type="NCBIfam" id="TIGR01434">
    <property type="entry name" value="glu_cys_ligase"/>
    <property type="match status" value="1"/>
</dbReference>
<dbReference type="GO" id="GO:0005524">
    <property type="term" value="F:ATP binding"/>
    <property type="evidence" value="ECO:0007669"/>
    <property type="project" value="UniProtKB-KW"/>
</dbReference>
<sequence>MQATFQAVIEKLKQSGKTAVWQGIQRGIEREALRIKENGTLAPGDHPQELGKTLTHPTITTDYSENLLEFITPVSTDIETTLEQLRDIHRVTYRAIGDELLWPMSMPCYIGSDNDIRIAKYGDSHSGRMKSLYRRGLTYRYGATMQVIAGVHYNFSVSEEMWEELSEAEGVSDKQDFRTERYFGLIRNFKRIAWVIPYLFGASPALCKSFFSQTNNEEILQKWDFDTVGKGTVYLPYGTSLRMSDLGYTNKEQATLKITYNSLQEYVSGLRRAITTPSQQFSKIGVKIGDDYRQLNDNILQIENEFYSPIRPKQTARDGETPSQALERGGVEYVEIRALDVNPFSDVGITAQQMHFLDLMLLYCLLQPSDKMSWEQQQQADKNFTKVVMQGRDPRLSLQQNGNERLMADWLEELFADFTPLAKVLDESSGDKSYQNHLADLYEWVLNPERTLSGQILGLLKEENRDNSSLGMQLAKQYRDQLNNQQLSYYEPQDFAKWALQSERAFDDRYLQDNNVDFDTFLANYFKQAARTGQASD</sequence>
<dbReference type="InterPro" id="IPR007370">
    <property type="entry name" value="Glu_cys_ligase"/>
</dbReference>
<name>A0A432Z6B2_9GAMM</name>
<dbReference type="InterPro" id="IPR014746">
    <property type="entry name" value="Gln_synth/guanido_kin_cat_dom"/>
</dbReference>
<comment type="similarity">
    <text evidence="2 8">Belongs to the glutamate--cysteine ligase type 1 family. Type 1 subfamily.</text>
</comment>
<dbReference type="GO" id="GO:0005829">
    <property type="term" value="C:cytosol"/>
    <property type="evidence" value="ECO:0007669"/>
    <property type="project" value="TreeGrafter"/>
</dbReference>
<keyword evidence="5 8" id="KW-0547">Nucleotide-binding</keyword>
<keyword evidence="3 8" id="KW-0436">Ligase</keyword>
<dbReference type="GO" id="GO:0046872">
    <property type="term" value="F:metal ion binding"/>
    <property type="evidence" value="ECO:0007669"/>
    <property type="project" value="TreeGrafter"/>
</dbReference>
<evidence type="ECO:0000256" key="3">
    <source>
        <dbReference type="ARBA" id="ARBA00022598"/>
    </source>
</evidence>
<evidence type="ECO:0000256" key="2">
    <source>
        <dbReference type="ARBA" id="ARBA00008772"/>
    </source>
</evidence>
<comment type="caution">
    <text evidence="11">The sequence shown here is derived from an EMBL/GenBank/DDBJ whole genome shotgun (WGS) entry which is preliminary data.</text>
</comment>
<dbReference type="Gene3D" id="3.30.590.20">
    <property type="match status" value="1"/>
</dbReference>
<dbReference type="RefSeq" id="WP_126780015.1">
    <property type="nucleotide sequence ID" value="NZ_PIQC01000001.1"/>
</dbReference>
<keyword evidence="4 8" id="KW-0317">Glutathione biosynthesis</keyword>
<dbReference type="SUPFAM" id="SSF55931">
    <property type="entry name" value="Glutamine synthetase/guanido kinase"/>
    <property type="match status" value="1"/>
</dbReference>
<dbReference type="OrthoDB" id="9803907at2"/>
<evidence type="ECO:0000256" key="7">
    <source>
        <dbReference type="ARBA" id="ARBA00048819"/>
    </source>
</evidence>
<evidence type="ECO:0000256" key="6">
    <source>
        <dbReference type="ARBA" id="ARBA00022840"/>
    </source>
</evidence>
<evidence type="ECO:0000256" key="1">
    <source>
        <dbReference type="ARBA" id="ARBA00005006"/>
    </source>
</evidence>
<gene>
    <name evidence="8" type="primary">gshA</name>
    <name evidence="11" type="ORF">CWI78_02715</name>
</gene>
<protein>
    <recommendedName>
        <fullName evidence="8">Glutamate--cysteine ligase</fullName>
        <ecNumber evidence="8">6.3.2.2</ecNumber>
    </recommendedName>
    <alternativeName>
        <fullName evidence="8">Gamma-ECS</fullName>
        <shortName evidence="8">GCS</shortName>
    </alternativeName>
    <alternativeName>
        <fullName evidence="8">Gamma-glutamylcysteine synthetase</fullName>
    </alternativeName>
</protein>
<reference evidence="12" key="1">
    <citation type="journal article" date="2018" name="Front. Microbiol.">
        <title>Genome-Based Analysis Reveals the Taxonomy and Diversity of the Family Idiomarinaceae.</title>
        <authorList>
            <person name="Liu Y."/>
            <person name="Lai Q."/>
            <person name="Shao Z."/>
        </authorList>
    </citation>
    <scope>NUCLEOTIDE SEQUENCE [LARGE SCALE GENOMIC DNA]</scope>
    <source>
        <strain evidence="12">R22</strain>
    </source>
</reference>
<dbReference type="InterPro" id="IPR006334">
    <property type="entry name" value="Glut_cys_ligase"/>
</dbReference>
<dbReference type="PANTHER" id="PTHR38761">
    <property type="entry name" value="GLUTAMATE--CYSTEINE LIGASE"/>
    <property type="match status" value="1"/>
</dbReference>
<comment type="catalytic activity">
    <reaction evidence="7 8 9">
        <text>L-cysteine + L-glutamate + ATP = gamma-L-glutamyl-L-cysteine + ADP + phosphate + H(+)</text>
        <dbReference type="Rhea" id="RHEA:13285"/>
        <dbReference type="ChEBI" id="CHEBI:15378"/>
        <dbReference type="ChEBI" id="CHEBI:29985"/>
        <dbReference type="ChEBI" id="CHEBI:30616"/>
        <dbReference type="ChEBI" id="CHEBI:35235"/>
        <dbReference type="ChEBI" id="CHEBI:43474"/>
        <dbReference type="ChEBI" id="CHEBI:58173"/>
        <dbReference type="ChEBI" id="CHEBI:456216"/>
        <dbReference type="EC" id="6.3.2.2"/>
    </reaction>
</comment>
<feature type="domain" description="Glutamate--cysteine ligase" evidence="10">
    <location>
        <begin position="10"/>
        <end position="387"/>
    </location>
</feature>
<dbReference type="EMBL" id="PIQC01000001">
    <property type="protein sequence ID" value="RUO73373.1"/>
    <property type="molecule type" value="Genomic_DNA"/>
</dbReference>
<dbReference type="Pfam" id="PF04262">
    <property type="entry name" value="Glu_cys_ligase"/>
    <property type="match status" value="1"/>
</dbReference>
<dbReference type="GO" id="GO:0006750">
    <property type="term" value="P:glutathione biosynthetic process"/>
    <property type="evidence" value="ECO:0007669"/>
    <property type="project" value="UniProtKB-UniRule"/>
</dbReference>
<dbReference type="GO" id="GO:0004357">
    <property type="term" value="F:glutamate-cysteine ligase activity"/>
    <property type="evidence" value="ECO:0007669"/>
    <property type="project" value="UniProtKB-UniRule"/>
</dbReference>